<evidence type="ECO:0000256" key="2">
    <source>
        <dbReference type="ARBA" id="ARBA00022801"/>
    </source>
</evidence>
<dbReference type="Proteomes" id="UP000530514">
    <property type="component" value="Unassembled WGS sequence"/>
</dbReference>
<name>A0A7W1X8E8_9BACL</name>
<accession>A0A7W1X8E8</accession>
<reference evidence="5 6" key="1">
    <citation type="submission" date="2020-07" db="EMBL/GenBank/DDBJ databases">
        <authorList>
            <person name="Feng H."/>
        </authorList>
    </citation>
    <scope>NUCLEOTIDE SEQUENCE [LARGE SCALE GENOMIC DNA]</scope>
    <source>
        <strain evidence="6">s-11</strain>
    </source>
</reference>
<organism evidence="5 6">
    <name type="scientific">Thermoactinomyces daqus</name>
    <dbReference type="NCBI Taxonomy" id="1329516"/>
    <lineage>
        <taxon>Bacteria</taxon>
        <taxon>Bacillati</taxon>
        <taxon>Bacillota</taxon>
        <taxon>Bacilli</taxon>
        <taxon>Bacillales</taxon>
        <taxon>Thermoactinomycetaceae</taxon>
        <taxon>Thermoactinomyces</taxon>
    </lineage>
</organism>
<dbReference type="InterPro" id="IPR036397">
    <property type="entry name" value="RNaseH_sf"/>
</dbReference>
<dbReference type="PANTHER" id="PTHR23044">
    <property type="entry name" value="3'-5' EXONUCLEASE ERI1-RELATED"/>
    <property type="match status" value="1"/>
</dbReference>
<dbReference type="GO" id="GO:0003676">
    <property type="term" value="F:nucleic acid binding"/>
    <property type="evidence" value="ECO:0007669"/>
    <property type="project" value="InterPro"/>
</dbReference>
<sequence>MPEKTEKERTHFPEIIEAGVVLVEDGKIIRQYRSFVKPEINPTLTERCKRFLQICQEDVDQGITFRELIQTLHSFYRLGSTVVVTWGNMDMVVLRKSCRYWNIPFPFEGRERDLSIEYMRFYGERNQTGLTKALEQYGKKEKRKHHRALEDALMTFEIFQYLQRDKQYLYNKAKNRIGDFVDLTRVRA</sequence>
<dbReference type="CDD" id="cd06133">
    <property type="entry name" value="ERI-1_3'hExo_like"/>
    <property type="match status" value="1"/>
</dbReference>
<evidence type="ECO:0000256" key="3">
    <source>
        <dbReference type="ARBA" id="ARBA00022839"/>
    </source>
</evidence>
<dbReference type="AlphaFoldDB" id="A0A7W1X8E8"/>
<dbReference type="InterPro" id="IPR013520">
    <property type="entry name" value="Ribonucl_H"/>
</dbReference>
<gene>
    <name evidence="5" type="primary">kapD</name>
    <name evidence="5" type="ORF">H1164_02980</name>
</gene>
<dbReference type="Pfam" id="PF00929">
    <property type="entry name" value="RNase_T"/>
    <property type="match status" value="1"/>
</dbReference>
<dbReference type="SUPFAM" id="SSF53098">
    <property type="entry name" value="Ribonuclease H-like"/>
    <property type="match status" value="1"/>
</dbReference>
<dbReference type="InterPro" id="IPR051274">
    <property type="entry name" value="3-5_Exoribonuclease"/>
</dbReference>
<dbReference type="Gene3D" id="3.30.420.10">
    <property type="entry name" value="Ribonuclease H-like superfamily/Ribonuclease H"/>
    <property type="match status" value="1"/>
</dbReference>
<dbReference type="PANTHER" id="PTHR23044:SF61">
    <property type="entry name" value="3'-5' EXORIBONUCLEASE 1-RELATED"/>
    <property type="match status" value="1"/>
</dbReference>
<dbReference type="InterPro" id="IPR012337">
    <property type="entry name" value="RNaseH-like_sf"/>
</dbReference>
<proteinExistence type="predicted"/>
<evidence type="ECO:0000313" key="6">
    <source>
        <dbReference type="Proteomes" id="UP000530514"/>
    </source>
</evidence>
<evidence type="ECO:0000313" key="5">
    <source>
        <dbReference type="EMBL" id="MBA4541867.1"/>
    </source>
</evidence>
<dbReference type="OrthoDB" id="159416at2"/>
<keyword evidence="6" id="KW-1185">Reference proteome</keyword>
<comment type="caution">
    <text evidence="5">The sequence shown here is derived from an EMBL/GenBank/DDBJ whole genome shotgun (WGS) entry which is preliminary data.</text>
</comment>
<dbReference type="GO" id="GO:0000175">
    <property type="term" value="F:3'-5'-RNA exonuclease activity"/>
    <property type="evidence" value="ECO:0007669"/>
    <property type="project" value="InterPro"/>
</dbReference>
<protein>
    <submittedName>
        <fullName evidence="5">3'-5' exonuclease KapD</fullName>
    </submittedName>
</protein>
<dbReference type="SMART" id="SM00479">
    <property type="entry name" value="EXOIII"/>
    <property type="match status" value="1"/>
</dbReference>
<keyword evidence="2" id="KW-0378">Hydrolase</keyword>
<evidence type="ECO:0000256" key="1">
    <source>
        <dbReference type="ARBA" id="ARBA00022722"/>
    </source>
</evidence>
<dbReference type="InterPro" id="IPR047201">
    <property type="entry name" value="ERI-1_3'hExo-like"/>
</dbReference>
<feature type="domain" description="Exonuclease" evidence="4">
    <location>
        <begin position="3"/>
        <end position="168"/>
    </location>
</feature>
<evidence type="ECO:0000259" key="4">
    <source>
        <dbReference type="SMART" id="SM00479"/>
    </source>
</evidence>
<dbReference type="EMBL" id="JACEIP010000003">
    <property type="protein sequence ID" value="MBA4541867.1"/>
    <property type="molecule type" value="Genomic_DNA"/>
</dbReference>
<dbReference type="NCBIfam" id="NF005838">
    <property type="entry name" value="PRK07748.1"/>
    <property type="match status" value="1"/>
</dbReference>
<keyword evidence="1" id="KW-0540">Nuclease</keyword>
<keyword evidence="3 5" id="KW-0269">Exonuclease</keyword>